<gene>
    <name evidence="4" type="ORF">C8J25_104352</name>
</gene>
<name>A0A2T5U667_9SPHN</name>
<dbReference type="Pfam" id="PF10988">
    <property type="entry name" value="DUF2807"/>
    <property type="match status" value="1"/>
</dbReference>
<proteinExistence type="predicted"/>
<feature type="domain" description="Putative auto-transporter adhesin head GIN" evidence="3">
    <location>
        <begin position="39"/>
        <end position="224"/>
    </location>
</feature>
<dbReference type="Proteomes" id="UP000244013">
    <property type="component" value="Unassembled WGS sequence"/>
</dbReference>
<evidence type="ECO:0000256" key="1">
    <source>
        <dbReference type="SAM" id="MobiDB-lite"/>
    </source>
</evidence>
<feature type="signal peptide" evidence="2">
    <location>
        <begin position="1"/>
        <end position="25"/>
    </location>
</feature>
<organism evidence="4 5">
    <name type="scientific">Sphingomonas faeni</name>
    <dbReference type="NCBI Taxonomy" id="185950"/>
    <lineage>
        <taxon>Bacteria</taxon>
        <taxon>Pseudomonadati</taxon>
        <taxon>Pseudomonadota</taxon>
        <taxon>Alphaproteobacteria</taxon>
        <taxon>Sphingomonadales</taxon>
        <taxon>Sphingomonadaceae</taxon>
        <taxon>Sphingomonas</taxon>
    </lineage>
</organism>
<dbReference type="EMBL" id="QAYE01000004">
    <property type="protein sequence ID" value="PTW47012.1"/>
    <property type="molecule type" value="Genomic_DNA"/>
</dbReference>
<evidence type="ECO:0000259" key="3">
    <source>
        <dbReference type="Pfam" id="PF10988"/>
    </source>
</evidence>
<comment type="caution">
    <text evidence="4">The sequence shown here is derived from an EMBL/GenBank/DDBJ whole genome shotgun (WGS) entry which is preliminary data.</text>
</comment>
<evidence type="ECO:0000313" key="4">
    <source>
        <dbReference type="EMBL" id="PTW47012.1"/>
    </source>
</evidence>
<reference evidence="4 5" key="1">
    <citation type="submission" date="2018-04" db="EMBL/GenBank/DDBJ databases">
        <title>Genomic Encyclopedia of Type Strains, Phase III (KMG-III): the genomes of soil and plant-associated and newly described type strains.</title>
        <authorList>
            <person name="Whitman W."/>
        </authorList>
    </citation>
    <scope>NUCLEOTIDE SEQUENCE [LARGE SCALE GENOMIC DNA]</scope>
    <source>
        <strain evidence="4 5">MA-olki</strain>
    </source>
</reference>
<feature type="region of interest" description="Disordered" evidence="1">
    <location>
        <begin position="81"/>
        <end position="101"/>
    </location>
</feature>
<dbReference type="InterPro" id="IPR021255">
    <property type="entry name" value="DUF2807"/>
</dbReference>
<sequence length="248" mass="24589">MEPATFAGMRYLLAASLLLSSPAFAQSSPTSRTVSVGSFDRVRVEGPFEVRVTIGSPRATITGPGRGDDVAVRVDGTTLSVRKGTGGWGEQPRGGGGAGPTIVTLSTPELTSASVAAGGRLTIAKMRGMRVDVTVSGNGSLALAAADTDQLNATLIGTGQMTLAGRAARARLVTSGPGAIDASGLAVNDLTVHLDGVGQTKAAARYTAQVTNSGLGMVTITGNAKCRVDAAAGGPVVCGKPAAGVSAP</sequence>
<dbReference type="OrthoDB" id="7478143at2"/>
<accession>A0A2T5U667</accession>
<evidence type="ECO:0000256" key="2">
    <source>
        <dbReference type="SAM" id="SignalP"/>
    </source>
</evidence>
<evidence type="ECO:0000313" key="5">
    <source>
        <dbReference type="Proteomes" id="UP000244013"/>
    </source>
</evidence>
<protein>
    <submittedName>
        <fullName evidence="4">Putative autotransporter adhesin-like protein</fullName>
    </submittedName>
</protein>
<dbReference type="Gene3D" id="2.160.20.120">
    <property type="match status" value="1"/>
</dbReference>
<keyword evidence="2" id="KW-0732">Signal</keyword>
<feature type="compositionally biased region" description="Gly residues" evidence="1">
    <location>
        <begin position="84"/>
        <end position="99"/>
    </location>
</feature>
<dbReference type="AlphaFoldDB" id="A0A2T5U667"/>
<feature type="chain" id="PRO_5015755409" evidence="2">
    <location>
        <begin position="26"/>
        <end position="248"/>
    </location>
</feature>